<dbReference type="EMBL" id="JBHRSS010000006">
    <property type="protein sequence ID" value="MFC3104869.1"/>
    <property type="molecule type" value="Genomic_DNA"/>
</dbReference>
<dbReference type="PROSITE" id="PS51257">
    <property type="entry name" value="PROKAR_LIPOPROTEIN"/>
    <property type="match status" value="1"/>
</dbReference>
<organism evidence="4 5">
    <name type="scientific">Salinisphaera aquimarina</name>
    <dbReference type="NCBI Taxonomy" id="2094031"/>
    <lineage>
        <taxon>Bacteria</taxon>
        <taxon>Pseudomonadati</taxon>
        <taxon>Pseudomonadota</taxon>
        <taxon>Gammaproteobacteria</taxon>
        <taxon>Salinisphaerales</taxon>
        <taxon>Salinisphaeraceae</taxon>
        <taxon>Salinisphaera</taxon>
    </lineage>
</organism>
<feature type="repeat" description="TPR" evidence="3">
    <location>
        <begin position="512"/>
        <end position="545"/>
    </location>
</feature>
<feature type="repeat" description="TPR" evidence="3">
    <location>
        <begin position="339"/>
        <end position="372"/>
    </location>
</feature>
<dbReference type="RefSeq" id="WP_380690423.1">
    <property type="nucleotide sequence ID" value="NZ_JBHRSS010000006.1"/>
</dbReference>
<dbReference type="SUPFAM" id="SSF48452">
    <property type="entry name" value="TPR-like"/>
    <property type="match status" value="4"/>
</dbReference>
<feature type="repeat" description="TPR" evidence="3">
    <location>
        <begin position="305"/>
        <end position="338"/>
    </location>
</feature>
<dbReference type="Pfam" id="PF13181">
    <property type="entry name" value="TPR_8"/>
    <property type="match status" value="2"/>
</dbReference>
<protein>
    <submittedName>
        <fullName evidence="4">XrtA/PEP-CTERM system TPR-repeat protein PrsT</fullName>
    </submittedName>
</protein>
<dbReference type="PANTHER" id="PTHR45586:SF1">
    <property type="entry name" value="LIPOPOLYSACCHARIDE ASSEMBLY PROTEIN B"/>
    <property type="match status" value="1"/>
</dbReference>
<dbReference type="PANTHER" id="PTHR45586">
    <property type="entry name" value="TPR REPEAT-CONTAINING PROTEIN PA4667"/>
    <property type="match status" value="1"/>
</dbReference>
<dbReference type="NCBIfam" id="TIGR02917">
    <property type="entry name" value="PEP_TPR_lipo"/>
    <property type="match status" value="1"/>
</dbReference>
<keyword evidence="5" id="KW-1185">Reference proteome</keyword>
<proteinExistence type="predicted"/>
<evidence type="ECO:0000256" key="3">
    <source>
        <dbReference type="PROSITE-ProRule" id="PRU00339"/>
    </source>
</evidence>
<dbReference type="Gene3D" id="1.25.40.10">
    <property type="entry name" value="Tetratricopeptide repeat domain"/>
    <property type="match status" value="5"/>
</dbReference>
<keyword evidence="1" id="KW-0677">Repeat</keyword>
<feature type="repeat" description="TPR" evidence="3">
    <location>
        <begin position="478"/>
        <end position="511"/>
    </location>
</feature>
<dbReference type="Proteomes" id="UP001595462">
    <property type="component" value="Unassembled WGS sequence"/>
</dbReference>
<dbReference type="Pfam" id="PF13432">
    <property type="entry name" value="TPR_16"/>
    <property type="match status" value="4"/>
</dbReference>
<evidence type="ECO:0000256" key="1">
    <source>
        <dbReference type="ARBA" id="ARBA00022737"/>
    </source>
</evidence>
<gene>
    <name evidence="4" type="primary">prsT</name>
    <name evidence="4" type="ORF">ACFOSU_13385</name>
</gene>
<accession>A0ABV7EQB0</accession>
<evidence type="ECO:0000313" key="5">
    <source>
        <dbReference type="Proteomes" id="UP001595462"/>
    </source>
</evidence>
<feature type="repeat" description="TPR" evidence="3">
    <location>
        <begin position="130"/>
        <end position="163"/>
    </location>
</feature>
<dbReference type="PROSITE" id="PS50005">
    <property type="entry name" value="TPR"/>
    <property type="match status" value="5"/>
</dbReference>
<evidence type="ECO:0000256" key="2">
    <source>
        <dbReference type="ARBA" id="ARBA00022803"/>
    </source>
</evidence>
<dbReference type="InterPro" id="IPR014266">
    <property type="entry name" value="PEP-CTERM_TPR_PrsT"/>
</dbReference>
<name>A0ABV7EQB0_9GAMM</name>
<dbReference type="InterPro" id="IPR019734">
    <property type="entry name" value="TPR_rpt"/>
</dbReference>
<dbReference type="Pfam" id="PF14559">
    <property type="entry name" value="TPR_19"/>
    <property type="match status" value="2"/>
</dbReference>
<reference evidence="5" key="1">
    <citation type="journal article" date="2019" name="Int. J. Syst. Evol. Microbiol.">
        <title>The Global Catalogue of Microorganisms (GCM) 10K type strain sequencing project: providing services to taxonomists for standard genome sequencing and annotation.</title>
        <authorList>
            <consortium name="The Broad Institute Genomics Platform"/>
            <consortium name="The Broad Institute Genome Sequencing Center for Infectious Disease"/>
            <person name="Wu L."/>
            <person name="Ma J."/>
        </authorList>
    </citation>
    <scope>NUCLEOTIDE SEQUENCE [LARGE SCALE GENOMIC DNA]</scope>
    <source>
        <strain evidence="5">KCTC 52640</strain>
    </source>
</reference>
<evidence type="ECO:0000313" key="4">
    <source>
        <dbReference type="EMBL" id="MFC3104869.1"/>
    </source>
</evidence>
<dbReference type="InterPro" id="IPR051012">
    <property type="entry name" value="CellSynth/LPSAsmb/PSIAsmb"/>
</dbReference>
<sequence>MRDQITANKLLILFVIFVSLLMSGCGLSQSTAERLGQASNSLEKGDYRNAEIRLKALLQKQGDNAQAWLMLGRVSLATYRYPDAVEQFRRATANGIDAAAVAVPMAKALLGEGEYKQALEALGDGAASDAEVLVLQGRAHLALDQVDAAKDAFDKSLELQPDYAPALVGEADIASRAQDMERARALLGRATSGAPQYAPAWQATARMAYAENNCSRAEPAFKKLLALKDAGPPVQLFESRSYLADCQLRTGKVADAKRNIGILVKQAPQSAYANYLQSLIDIRERNYDQASQHLQRVLSSAPNSVRSLTLLASIKLEQGDKNAAELYLKQAITIAPNDVSALRLLASLYLQRNEDDRAVRMLEDAYASNPGSDGIRALLAQAMASRKDEPGETKTRRRIGGAPLVSSDAALRIDVAAAMARTGNTSAALALLDGFTPENADESLSAATIRIGIDLRDQRPEQAVETARKLVSEAADDVARLRLLARTYTAIGNADAAGKTLDRALEVEPKNTDLLLSRAGIFARLGQYADATRTLTHVLELAPSDLKAQLALAQLAAAQGKQAESISWQEKAYAAHPENSELALRLVQSYLAAQRTADGLELASRLATDQPANAAFARIKGVALLADGQGDAGIASLSKAAALAPDEPAYRLDLAQAQIAQQHRDSALQQLERLRRERPDFLPAASVLARLQAQMGDADAALKTVQDIPIDKQNRVSVNTLKAQVLATLGKYDQAAAVYSTAYGAEPNQSLALALFDTRRRAGAEHPQGSLIDWLKRRPQDTVVALRLAQWYQSSDQVGKAEQAYRNLLSIDGSNAVALNNLALISSQRKEGDAEEYARRAHDAAPDNPAIADTLGWILVNGGGEVKKGVDLLRMAAADLSDDPNIQYHLAFGLAVSKDPANQAQARKILGEILKDDAPFDERASAQALLKRLQNSQPDT</sequence>
<comment type="caution">
    <text evidence="4">The sequence shown here is derived from an EMBL/GenBank/DDBJ whole genome shotgun (WGS) entry which is preliminary data.</text>
</comment>
<dbReference type="SMART" id="SM00028">
    <property type="entry name" value="TPR"/>
    <property type="match status" value="15"/>
</dbReference>
<keyword evidence="2 3" id="KW-0802">TPR repeat</keyword>
<dbReference type="InterPro" id="IPR011990">
    <property type="entry name" value="TPR-like_helical_dom_sf"/>
</dbReference>